<sequence>MIKKILYVLILLSFSGVYAQDTFKTMFYNLLNFPLQEPASDRLDELDIILSNYQPDLFMVCELNNSSGANAILNMMQQSINVNYQMANFTLNSSDNNLGDQNDLQNLIYFDSTKFSLEGQNQVTTIYRDFNHYQLKLNTLNQDTDPIYLNVIVCHLKASSGTENQQLRLQMAQDLTSYLSTFSSTDYFLLAGDFNVYTNSEPAFQEFINPSNNITFIDPANRMGSWHNNQTYVDVFTQSTRTATGLGGTTGGIDDRFDFILTSTSMVNNPELQYTPGSYQVFGNNNNENCWNVAINSPDCAGPLFSESIRESLHNFSDHLPVTLNIETNQNFLNVPEITLKQPVFEIIGTNMVTSLLKLKINTALHKNNNLKIYNTLGQVVKTIFVKDKTINVDISYLSNGIYYISLNNINVQPLKFIKVN</sequence>
<gene>
    <name evidence="3" type="ORF">IEG06_09845</name>
</gene>
<dbReference type="Proteomes" id="UP000627521">
    <property type="component" value="Unassembled WGS sequence"/>
</dbReference>
<evidence type="ECO:0000259" key="2">
    <source>
        <dbReference type="Pfam" id="PF18962"/>
    </source>
</evidence>
<proteinExistence type="predicted"/>
<keyword evidence="4" id="KW-1185">Reference proteome</keyword>
<keyword evidence="1" id="KW-0732">Signal</keyword>
<comment type="caution">
    <text evidence="3">The sequence shown here is derived from an EMBL/GenBank/DDBJ whole genome shotgun (WGS) entry which is preliminary data.</text>
</comment>
<dbReference type="Pfam" id="PF18962">
    <property type="entry name" value="Por_Secre_tail"/>
    <property type="match status" value="1"/>
</dbReference>
<name>A0ABR8LXC3_9FLAO</name>
<dbReference type="RefSeq" id="WP_191101399.1">
    <property type="nucleotide sequence ID" value="NZ_JACXXH010000005.1"/>
</dbReference>
<accession>A0ABR8LXC3</accession>
<reference evidence="3 4" key="1">
    <citation type="submission" date="2020-09" db="EMBL/GenBank/DDBJ databases">
        <title>Bacillus nautilus sp. nov., Chryseoglobus crepusculi sp. nov, and Psychrobacter noctis sp. nov., isolated from deep-sea sponges from the equatorial Atlantic.</title>
        <authorList>
            <person name="Stennett H.L."/>
            <person name="Williams S.E."/>
        </authorList>
    </citation>
    <scope>NUCLEOTIDE SEQUENCE [LARGE SCALE GENOMIC DNA]</scope>
    <source>
        <strain evidence="3 4">28M-24</strain>
    </source>
</reference>
<dbReference type="SUPFAM" id="SSF56219">
    <property type="entry name" value="DNase I-like"/>
    <property type="match status" value="1"/>
</dbReference>
<dbReference type="EMBL" id="JACXXH010000005">
    <property type="protein sequence ID" value="MBD3863754.1"/>
    <property type="molecule type" value="Genomic_DNA"/>
</dbReference>
<feature type="domain" description="Secretion system C-terminal sorting" evidence="2">
    <location>
        <begin position="359"/>
        <end position="411"/>
    </location>
</feature>
<evidence type="ECO:0000256" key="1">
    <source>
        <dbReference type="ARBA" id="ARBA00022729"/>
    </source>
</evidence>
<dbReference type="InterPro" id="IPR036691">
    <property type="entry name" value="Endo/exonu/phosph_ase_sf"/>
</dbReference>
<evidence type="ECO:0000313" key="3">
    <source>
        <dbReference type="EMBL" id="MBD3863754.1"/>
    </source>
</evidence>
<dbReference type="InterPro" id="IPR026444">
    <property type="entry name" value="Secre_tail"/>
</dbReference>
<protein>
    <recommendedName>
        <fullName evidence="2">Secretion system C-terminal sorting domain-containing protein</fullName>
    </recommendedName>
</protein>
<dbReference type="Gene3D" id="3.60.10.10">
    <property type="entry name" value="Endonuclease/exonuclease/phosphatase"/>
    <property type="match status" value="1"/>
</dbReference>
<organism evidence="3 4">
    <name type="scientific">Olleya marilimosa</name>
    <dbReference type="NCBI Taxonomy" id="272164"/>
    <lineage>
        <taxon>Bacteria</taxon>
        <taxon>Pseudomonadati</taxon>
        <taxon>Bacteroidota</taxon>
        <taxon>Flavobacteriia</taxon>
        <taxon>Flavobacteriales</taxon>
        <taxon>Flavobacteriaceae</taxon>
    </lineage>
</organism>
<evidence type="ECO:0000313" key="4">
    <source>
        <dbReference type="Proteomes" id="UP000627521"/>
    </source>
</evidence>